<dbReference type="RefSeq" id="WP_011377714.1">
    <property type="nucleotide sequence ID" value="NC_007604.1"/>
</dbReference>
<dbReference type="STRING" id="1140.Synpcc7942_0764"/>
<name>Q31Q73_SYNE7</name>
<dbReference type="InterPro" id="IPR010982">
    <property type="entry name" value="Lambda_DNA-bd_dom_sf"/>
</dbReference>
<dbReference type="SMART" id="SM00530">
    <property type="entry name" value="HTH_XRE"/>
    <property type="match status" value="1"/>
</dbReference>
<dbReference type="KEGG" id="syf:Synpcc7942_0764"/>
<dbReference type="SUPFAM" id="SSF47413">
    <property type="entry name" value="lambda repressor-like DNA-binding domains"/>
    <property type="match status" value="1"/>
</dbReference>
<dbReference type="OrthoDB" id="427043at2"/>
<dbReference type="AlphaFoldDB" id="Q31Q73"/>
<dbReference type="HOGENOM" id="CLU_066192_31_3_3"/>
<gene>
    <name evidence="2" type="ordered locus">Synpcc7942_0764</name>
</gene>
<evidence type="ECO:0000313" key="3">
    <source>
        <dbReference type="Proteomes" id="UP000889800"/>
    </source>
</evidence>
<dbReference type="PaxDb" id="1140-Synpcc7942_0764"/>
<accession>Q31Q73</accession>
<dbReference type="CDD" id="cd00093">
    <property type="entry name" value="HTH_XRE"/>
    <property type="match status" value="1"/>
</dbReference>
<organism evidence="2 3">
    <name type="scientific">Synechococcus elongatus (strain ATCC 33912 / PCC 7942 / FACHB-805)</name>
    <name type="common">Anacystis nidulans R2</name>
    <dbReference type="NCBI Taxonomy" id="1140"/>
    <lineage>
        <taxon>Bacteria</taxon>
        <taxon>Bacillati</taxon>
        <taxon>Cyanobacteriota</taxon>
        <taxon>Cyanophyceae</taxon>
        <taxon>Synechococcales</taxon>
        <taxon>Synechococcaceae</taxon>
        <taxon>Synechococcus</taxon>
    </lineage>
</organism>
<keyword evidence="3" id="KW-1185">Reference proteome</keyword>
<reference evidence="3" key="1">
    <citation type="submission" date="2005-08" db="EMBL/GenBank/DDBJ databases">
        <title>Complete sequence of chromosome 1 of Synechococcus elongatus PCC 7942.</title>
        <authorList>
            <consortium name="US DOE Joint Genome Institute"/>
            <person name="Copeland A."/>
            <person name="Lucas S."/>
            <person name="Lapidus A."/>
            <person name="Barry K."/>
            <person name="Detter J.C."/>
            <person name="Glavina T."/>
            <person name="Hammon N."/>
            <person name="Israni S."/>
            <person name="Pitluck S."/>
            <person name="Schmutz J."/>
            <person name="Larimer F."/>
            <person name="Land M."/>
            <person name="Kyrpides N."/>
            <person name="Lykidis A."/>
            <person name="Richardson P."/>
        </authorList>
    </citation>
    <scope>NUCLEOTIDE SEQUENCE [LARGE SCALE GENOMIC DNA]</scope>
    <source>
        <strain evidence="3">ATCC 33912 / PCC 7942 / FACHB-805</strain>
    </source>
</reference>
<dbReference type="GO" id="GO:0003677">
    <property type="term" value="F:DNA binding"/>
    <property type="evidence" value="ECO:0007669"/>
    <property type="project" value="InterPro"/>
</dbReference>
<dbReference type="BioCyc" id="SYNEL:SYNPCC7942_0764-MONOMER"/>
<protein>
    <submittedName>
        <fullName evidence="2">Transcriptional regulator, XRE family</fullName>
    </submittedName>
</protein>
<evidence type="ECO:0000313" key="2">
    <source>
        <dbReference type="EMBL" id="ABB56796.1"/>
    </source>
</evidence>
<dbReference type="PROSITE" id="PS50943">
    <property type="entry name" value="HTH_CROC1"/>
    <property type="match status" value="1"/>
</dbReference>
<dbReference type="eggNOG" id="COG3655">
    <property type="taxonomic scope" value="Bacteria"/>
</dbReference>
<sequence>MKVRCYLRELMEERGLDQKSLAIATGLGVTTVSRLYKNRFDRVDVTTLTKLCKFFQLKSVNELLDIEVEDEDPRSQDPW</sequence>
<dbReference type="EMBL" id="CP000100">
    <property type="protein sequence ID" value="ABB56796.1"/>
    <property type="molecule type" value="Genomic_DNA"/>
</dbReference>
<dbReference type="Pfam" id="PF13443">
    <property type="entry name" value="HTH_26"/>
    <property type="match status" value="1"/>
</dbReference>
<evidence type="ECO:0000259" key="1">
    <source>
        <dbReference type="PROSITE" id="PS50943"/>
    </source>
</evidence>
<feature type="domain" description="HTH cro/C1-type" evidence="1">
    <location>
        <begin position="7"/>
        <end position="63"/>
    </location>
</feature>
<dbReference type="GeneID" id="72429606"/>
<dbReference type="Gene3D" id="1.10.260.40">
    <property type="entry name" value="lambda repressor-like DNA-binding domains"/>
    <property type="match status" value="1"/>
</dbReference>
<proteinExistence type="predicted"/>
<dbReference type="InterPro" id="IPR001387">
    <property type="entry name" value="Cro/C1-type_HTH"/>
</dbReference>
<dbReference type="Proteomes" id="UP000889800">
    <property type="component" value="Chromosome"/>
</dbReference>